<name>A0ACB8SIX1_9AGAM</name>
<protein>
    <submittedName>
        <fullName evidence="1">Uncharacterized protein</fullName>
    </submittedName>
</protein>
<accession>A0ACB8SIX1</accession>
<comment type="caution">
    <text evidence="1">The sequence shown here is derived from an EMBL/GenBank/DDBJ whole genome shotgun (WGS) entry which is preliminary data.</text>
</comment>
<evidence type="ECO:0000313" key="2">
    <source>
        <dbReference type="Proteomes" id="UP000814140"/>
    </source>
</evidence>
<sequence length="254" mass="28028">MFATSDYRTTKVATGIALVACAAIFCWCYQRVENRIVSRVLDRVSKGYILRRDFALAATGARILPALTSTSQIGVFMTLLGLFRSNTSRQPPEAILMDSVHPGDCWSFSGNSAHVGIVLAEPIFITHVSIDHIPKLFTSNIGTAPRNMILWGLVEGQRDADTLRDLSADAPPLASGWNSKFNSSASYLRSGRRFVAVSAFTYDVEASFHIQTFDVWDGPRKHGVEFGVVVLEVVSNWGEVATCLYRVRIHGERV</sequence>
<reference evidence="1" key="1">
    <citation type="submission" date="2021-03" db="EMBL/GenBank/DDBJ databases">
        <authorList>
            <consortium name="DOE Joint Genome Institute"/>
            <person name="Ahrendt S."/>
            <person name="Looney B.P."/>
            <person name="Miyauchi S."/>
            <person name="Morin E."/>
            <person name="Drula E."/>
            <person name="Courty P.E."/>
            <person name="Chicoki N."/>
            <person name="Fauchery L."/>
            <person name="Kohler A."/>
            <person name="Kuo A."/>
            <person name="Labutti K."/>
            <person name="Pangilinan J."/>
            <person name="Lipzen A."/>
            <person name="Riley R."/>
            <person name="Andreopoulos W."/>
            <person name="He G."/>
            <person name="Johnson J."/>
            <person name="Barry K.W."/>
            <person name="Grigoriev I.V."/>
            <person name="Nagy L."/>
            <person name="Hibbett D."/>
            <person name="Henrissat B."/>
            <person name="Matheny P.B."/>
            <person name="Labbe J."/>
            <person name="Martin F."/>
        </authorList>
    </citation>
    <scope>NUCLEOTIDE SEQUENCE</scope>
    <source>
        <strain evidence="1">HHB10654</strain>
    </source>
</reference>
<dbReference type="Proteomes" id="UP000814140">
    <property type="component" value="Unassembled WGS sequence"/>
</dbReference>
<dbReference type="EMBL" id="MU277277">
    <property type="protein sequence ID" value="KAI0055838.1"/>
    <property type="molecule type" value="Genomic_DNA"/>
</dbReference>
<reference evidence="1" key="2">
    <citation type="journal article" date="2022" name="New Phytol.">
        <title>Evolutionary transition to the ectomycorrhizal habit in the genomes of a hyperdiverse lineage of mushroom-forming fungi.</title>
        <authorList>
            <person name="Looney B."/>
            <person name="Miyauchi S."/>
            <person name="Morin E."/>
            <person name="Drula E."/>
            <person name="Courty P.E."/>
            <person name="Kohler A."/>
            <person name="Kuo A."/>
            <person name="LaButti K."/>
            <person name="Pangilinan J."/>
            <person name="Lipzen A."/>
            <person name="Riley R."/>
            <person name="Andreopoulos W."/>
            <person name="He G."/>
            <person name="Johnson J."/>
            <person name="Nolan M."/>
            <person name="Tritt A."/>
            <person name="Barry K.W."/>
            <person name="Grigoriev I.V."/>
            <person name="Nagy L.G."/>
            <person name="Hibbett D."/>
            <person name="Henrissat B."/>
            <person name="Matheny P.B."/>
            <person name="Labbe J."/>
            <person name="Martin F.M."/>
        </authorList>
    </citation>
    <scope>NUCLEOTIDE SEQUENCE</scope>
    <source>
        <strain evidence="1">HHB10654</strain>
    </source>
</reference>
<keyword evidence="2" id="KW-1185">Reference proteome</keyword>
<proteinExistence type="predicted"/>
<gene>
    <name evidence="1" type="ORF">BV25DRAFT_1873004</name>
</gene>
<evidence type="ECO:0000313" key="1">
    <source>
        <dbReference type="EMBL" id="KAI0055838.1"/>
    </source>
</evidence>
<organism evidence="1 2">
    <name type="scientific">Artomyces pyxidatus</name>
    <dbReference type="NCBI Taxonomy" id="48021"/>
    <lineage>
        <taxon>Eukaryota</taxon>
        <taxon>Fungi</taxon>
        <taxon>Dikarya</taxon>
        <taxon>Basidiomycota</taxon>
        <taxon>Agaricomycotina</taxon>
        <taxon>Agaricomycetes</taxon>
        <taxon>Russulales</taxon>
        <taxon>Auriscalpiaceae</taxon>
        <taxon>Artomyces</taxon>
    </lineage>
</organism>